<keyword evidence="2" id="KW-1185">Reference proteome</keyword>
<comment type="caution">
    <text evidence="1">The sequence shown here is derived from an EMBL/GenBank/DDBJ whole genome shotgun (WGS) entry which is preliminary data.</text>
</comment>
<evidence type="ECO:0000313" key="1">
    <source>
        <dbReference type="EMBL" id="MBM9579644.1"/>
    </source>
</evidence>
<dbReference type="Proteomes" id="UP000724686">
    <property type="component" value="Unassembled WGS sequence"/>
</dbReference>
<evidence type="ECO:0000313" key="2">
    <source>
        <dbReference type="Proteomes" id="UP000724686"/>
    </source>
</evidence>
<gene>
    <name evidence="1" type="ORF">JWG45_21075</name>
</gene>
<organism evidence="1 2">
    <name type="scientific">Leptospira ainlahdjerensis</name>
    <dbReference type="NCBI Taxonomy" id="2810033"/>
    <lineage>
        <taxon>Bacteria</taxon>
        <taxon>Pseudomonadati</taxon>
        <taxon>Spirochaetota</taxon>
        <taxon>Spirochaetia</taxon>
        <taxon>Leptospirales</taxon>
        <taxon>Leptospiraceae</taxon>
        <taxon>Leptospira</taxon>
    </lineage>
</organism>
<proteinExistence type="predicted"/>
<protein>
    <submittedName>
        <fullName evidence="1">Uncharacterized protein</fullName>
    </submittedName>
</protein>
<accession>A0ABS2UH02</accession>
<dbReference type="RefSeq" id="WP_205281576.1">
    <property type="nucleotide sequence ID" value="NZ_JAFFPU010000076.1"/>
</dbReference>
<sequence length="125" mass="14723">MKTKSDINPDEILKYYSFLMYLPEKILKELDLSVLKIPSSGQREKIRELEKKTMSFVALYKKNYEPKGKHLCKTIRSAALDPEALELVFQMEKRIQKENETILVAYHNPILYFDEEQALIRISDP</sequence>
<dbReference type="EMBL" id="JAFFPU010000076">
    <property type="protein sequence ID" value="MBM9579644.1"/>
    <property type="molecule type" value="Genomic_DNA"/>
</dbReference>
<reference evidence="1 2" key="1">
    <citation type="submission" date="2021-02" db="EMBL/GenBank/DDBJ databases">
        <title>Leptospira ainlahdjerensis sp. nov., Leptospira ainazelensis sp. nov., Leptospira abararensis sp. nov. and Leptospira chreensis sp. nov., four new species isolated from water sources in Algeria.</title>
        <authorList>
            <person name="Amara Korba A."/>
            <person name="Kainiu M."/>
            <person name="Vincent A.T."/>
            <person name="Mariet J.-F."/>
            <person name="Veyrier F.J."/>
            <person name="Goarant C."/>
            <person name="Picardeau M."/>
        </authorList>
    </citation>
    <scope>NUCLEOTIDE SEQUENCE [LARGE SCALE GENOMIC DNA]</scope>
    <source>
        <strain evidence="1 2">201903070</strain>
    </source>
</reference>
<name>A0ABS2UH02_9LEPT</name>